<evidence type="ECO:0000313" key="7">
    <source>
        <dbReference type="EMBL" id="SVC38575.1"/>
    </source>
</evidence>
<evidence type="ECO:0000256" key="4">
    <source>
        <dbReference type="ARBA" id="ARBA00022917"/>
    </source>
</evidence>
<keyword evidence="3" id="KW-0067">ATP-binding</keyword>
<dbReference type="Gene3D" id="3.40.50.620">
    <property type="entry name" value="HUPs"/>
    <property type="match status" value="1"/>
</dbReference>
<accession>A0A382LS38</accession>
<dbReference type="Pfam" id="PF00749">
    <property type="entry name" value="tRNA-synt_1c"/>
    <property type="match status" value="1"/>
</dbReference>
<feature type="domain" description="Glutamyl/glutaminyl-tRNA synthetase class Ib catalytic" evidence="6">
    <location>
        <begin position="30"/>
        <end position="267"/>
    </location>
</feature>
<evidence type="ECO:0000256" key="2">
    <source>
        <dbReference type="ARBA" id="ARBA00022741"/>
    </source>
</evidence>
<dbReference type="GO" id="GO:0004819">
    <property type="term" value="F:glutamine-tRNA ligase activity"/>
    <property type="evidence" value="ECO:0007669"/>
    <property type="project" value="TreeGrafter"/>
</dbReference>
<dbReference type="PROSITE" id="PS00178">
    <property type="entry name" value="AA_TRNA_LIGASE_I"/>
    <property type="match status" value="1"/>
</dbReference>
<reference evidence="7" key="1">
    <citation type="submission" date="2018-05" db="EMBL/GenBank/DDBJ databases">
        <authorList>
            <person name="Lanie J.A."/>
            <person name="Ng W.-L."/>
            <person name="Kazmierczak K.M."/>
            <person name="Andrzejewski T.M."/>
            <person name="Davidsen T.M."/>
            <person name="Wayne K.J."/>
            <person name="Tettelin H."/>
            <person name="Glass J.I."/>
            <person name="Rusch D."/>
            <person name="Podicherti R."/>
            <person name="Tsui H.-C.T."/>
            <person name="Winkler M.E."/>
        </authorList>
    </citation>
    <scope>NUCLEOTIDE SEQUENCE</scope>
</reference>
<dbReference type="InterPro" id="IPR014729">
    <property type="entry name" value="Rossmann-like_a/b/a_fold"/>
</dbReference>
<evidence type="ECO:0000256" key="3">
    <source>
        <dbReference type="ARBA" id="ARBA00022840"/>
    </source>
</evidence>
<dbReference type="FunFam" id="3.90.800.10:FF:000001">
    <property type="entry name" value="Glutamine--tRNA ligase"/>
    <property type="match status" value="1"/>
</dbReference>
<sequence length="268" mass="31230">MDEKQPASSPATHFIRKIIEADLESGKHEKVFTRFPPEPNGYLHIGHAKSIFLNFGMARDFGGHCFMRFDDTNPVKEDATYAEAILEDIRWLGFNWGERLTHASDYFEALYEFACVLIRRGKAYVDSLSADQIREYRGTLTEAGRNSPFRERGIEENLDLFQRMREGEFEDGSHVLRARIDMAAPNIHMRDPTLYRIRKVPHQRTGDAWCIYPMYDFTHCLSDALEGVTHSLCTLEFEDNRPLYDWVLREAEAPCLPHQYEFSRLNLQ</sequence>
<dbReference type="EMBL" id="UINC01088396">
    <property type="protein sequence ID" value="SVC38575.1"/>
    <property type="molecule type" value="Genomic_DNA"/>
</dbReference>
<keyword evidence="4" id="KW-0648">Protein biosynthesis</keyword>
<dbReference type="InterPro" id="IPR050132">
    <property type="entry name" value="Gln/Glu-tRNA_Ligase"/>
</dbReference>
<dbReference type="GO" id="GO:0005829">
    <property type="term" value="C:cytosol"/>
    <property type="evidence" value="ECO:0007669"/>
    <property type="project" value="TreeGrafter"/>
</dbReference>
<dbReference type="PANTHER" id="PTHR43097:SF5">
    <property type="entry name" value="GLUTAMATE--TRNA LIGASE"/>
    <property type="match status" value="1"/>
</dbReference>
<evidence type="ECO:0000259" key="6">
    <source>
        <dbReference type="Pfam" id="PF00749"/>
    </source>
</evidence>
<dbReference type="GO" id="GO:0006425">
    <property type="term" value="P:glutaminyl-tRNA aminoacylation"/>
    <property type="evidence" value="ECO:0007669"/>
    <property type="project" value="TreeGrafter"/>
</dbReference>
<protein>
    <recommendedName>
        <fullName evidence="6">Glutamyl/glutaminyl-tRNA synthetase class Ib catalytic domain-containing protein</fullName>
    </recommendedName>
</protein>
<dbReference type="Gene3D" id="3.90.800.10">
    <property type="entry name" value="Glutamyl-tRNA Synthetase, Domain 3"/>
    <property type="match status" value="1"/>
</dbReference>
<evidence type="ECO:0000256" key="5">
    <source>
        <dbReference type="ARBA" id="ARBA00023146"/>
    </source>
</evidence>
<dbReference type="AlphaFoldDB" id="A0A382LS38"/>
<gene>
    <name evidence="7" type="ORF">METZ01_LOCUS291429</name>
</gene>
<dbReference type="GO" id="GO:0005524">
    <property type="term" value="F:ATP binding"/>
    <property type="evidence" value="ECO:0007669"/>
    <property type="project" value="UniProtKB-KW"/>
</dbReference>
<keyword evidence="5" id="KW-0030">Aminoacyl-tRNA synthetase</keyword>
<evidence type="ECO:0000256" key="1">
    <source>
        <dbReference type="ARBA" id="ARBA00022598"/>
    </source>
</evidence>
<name>A0A382LS38_9ZZZZ</name>
<organism evidence="7">
    <name type="scientific">marine metagenome</name>
    <dbReference type="NCBI Taxonomy" id="408172"/>
    <lineage>
        <taxon>unclassified sequences</taxon>
        <taxon>metagenomes</taxon>
        <taxon>ecological metagenomes</taxon>
    </lineage>
</organism>
<dbReference type="InterPro" id="IPR020058">
    <property type="entry name" value="Glu/Gln-tRNA-synth_Ib_cat-dom"/>
</dbReference>
<dbReference type="PRINTS" id="PR00987">
    <property type="entry name" value="TRNASYNTHGLU"/>
</dbReference>
<dbReference type="SUPFAM" id="SSF52374">
    <property type="entry name" value="Nucleotidylyl transferase"/>
    <property type="match status" value="1"/>
</dbReference>
<feature type="non-terminal residue" evidence="7">
    <location>
        <position position="268"/>
    </location>
</feature>
<dbReference type="InterPro" id="IPR001412">
    <property type="entry name" value="aa-tRNA-synth_I_CS"/>
</dbReference>
<keyword evidence="2" id="KW-0547">Nucleotide-binding</keyword>
<dbReference type="InterPro" id="IPR000924">
    <property type="entry name" value="Glu/Gln-tRNA-synth"/>
</dbReference>
<dbReference type="PANTHER" id="PTHR43097">
    <property type="entry name" value="GLUTAMINE-TRNA LIGASE"/>
    <property type="match status" value="1"/>
</dbReference>
<keyword evidence="1" id="KW-0436">Ligase</keyword>
<proteinExistence type="predicted"/>